<protein>
    <submittedName>
        <fullName evidence="2">Uncharacterized protein</fullName>
    </submittedName>
</protein>
<feature type="region of interest" description="Disordered" evidence="1">
    <location>
        <begin position="1"/>
        <end position="45"/>
    </location>
</feature>
<gene>
    <name evidence="2" type="ORF">WA026_012037</name>
</gene>
<keyword evidence="3" id="KW-1185">Reference proteome</keyword>
<accession>A0AAW1VE11</accession>
<reference evidence="2 3" key="1">
    <citation type="submission" date="2023-03" db="EMBL/GenBank/DDBJ databases">
        <title>Genome insight into feeding habits of ladybird beetles.</title>
        <authorList>
            <person name="Li H.-S."/>
            <person name="Huang Y.-H."/>
            <person name="Pang H."/>
        </authorList>
    </citation>
    <scope>NUCLEOTIDE SEQUENCE [LARGE SCALE GENOMIC DNA]</scope>
    <source>
        <strain evidence="2">SYSU_2023b</strain>
        <tissue evidence="2">Whole body</tissue>
    </source>
</reference>
<dbReference type="EMBL" id="JARQZJ010000126">
    <property type="protein sequence ID" value="KAK9890686.1"/>
    <property type="molecule type" value="Genomic_DNA"/>
</dbReference>
<proteinExistence type="predicted"/>
<name>A0AAW1VE11_9CUCU</name>
<dbReference type="Proteomes" id="UP001431783">
    <property type="component" value="Unassembled WGS sequence"/>
</dbReference>
<feature type="compositionally biased region" description="Basic and acidic residues" evidence="1">
    <location>
        <begin position="13"/>
        <end position="23"/>
    </location>
</feature>
<evidence type="ECO:0000313" key="3">
    <source>
        <dbReference type="Proteomes" id="UP001431783"/>
    </source>
</evidence>
<sequence length="142" mass="16529">MRAETSTVGFRNLVEKQVKPEKTRHGRSGGWSNSPVGRPSARERRSNFAREIPIAEMIIWTTPAEEWNNLCANRTEYFRNFQLRSPQFPAKTLQRRGNDIREAGGGANIWNDTKCVESIYDLWKNMIIRERSILKQVTIFNM</sequence>
<evidence type="ECO:0000256" key="1">
    <source>
        <dbReference type="SAM" id="MobiDB-lite"/>
    </source>
</evidence>
<organism evidence="2 3">
    <name type="scientific">Henosepilachna vigintioctopunctata</name>
    <dbReference type="NCBI Taxonomy" id="420089"/>
    <lineage>
        <taxon>Eukaryota</taxon>
        <taxon>Metazoa</taxon>
        <taxon>Ecdysozoa</taxon>
        <taxon>Arthropoda</taxon>
        <taxon>Hexapoda</taxon>
        <taxon>Insecta</taxon>
        <taxon>Pterygota</taxon>
        <taxon>Neoptera</taxon>
        <taxon>Endopterygota</taxon>
        <taxon>Coleoptera</taxon>
        <taxon>Polyphaga</taxon>
        <taxon>Cucujiformia</taxon>
        <taxon>Coccinelloidea</taxon>
        <taxon>Coccinellidae</taxon>
        <taxon>Epilachninae</taxon>
        <taxon>Epilachnini</taxon>
        <taxon>Henosepilachna</taxon>
    </lineage>
</organism>
<dbReference type="AlphaFoldDB" id="A0AAW1VE11"/>
<comment type="caution">
    <text evidence="2">The sequence shown here is derived from an EMBL/GenBank/DDBJ whole genome shotgun (WGS) entry which is preliminary data.</text>
</comment>
<evidence type="ECO:0000313" key="2">
    <source>
        <dbReference type="EMBL" id="KAK9890686.1"/>
    </source>
</evidence>